<dbReference type="InterPro" id="IPR007627">
    <property type="entry name" value="RNA_pol_sigma70_r2"/>
</dbReference>
<gene>
    <name evidence="7" type="ORF">C4541_06265</name>
</gene>
<reference evidence="7 8" key="1">
    <citation type="journal article" date="2017" name="ISME J.">
        <title>Energy and carbon metabolisms in a deep terrestrial subsurface fluid microbial community.</title>
        <authorList>
            <person name="Momper L."/>
            <person name="Jungbluth S.P."/>
            <person name="Lee M.D."/>
            <person name="Amend J.P."/>
        </authorList>
    </citation>
    <scope>NUCLEOTIDE SEQUENCE [LARGE SCALE GENOMIC DNA]</scope>
    <source>
        <strain evidence="7">SURF_26</strain>
    </source>
</reference>
<dbReference type="AlphaFoldDB" id="A0A3A4RAI4"/>
<feature type="domain" description="RNA polymerase sigma factor 70 region 4 type 2" evidence="6">
    <location>
        <begin position="134"/>
        <end position="184"/>
    </location>
</feature>
<dbReference type="GO" id="GO:0006352">
    <property type="term" value="P:DNA-templated transcription initiation"/>
    <property type="evidence" value="ECO:0007669"/>
    <property type="project" value="InterPro"/>
</dbReference>
<feature type="domain" description="RNA polymerase sigma-70 region 2" evidence="5">
    <location>
        <begin position="29"/>
        <end position="96"/>
    </location>
</feature>
<dbReference type="InterPro" id="IPR039425">
    <property type="entry name" value="RNA_pol_sigma-70-like"/>
</dbReference>
<organism evidence="7 8">
    <name type="scientific">Candidatus Auribacter fodinae</name>
    <dbReference type="NCBI Taxonomy" id="2093366"/>
    <lineage>
        <taxon>Bacteria</taxon>
        <taxon>Pseudomonadati</taxon>
        <taxon>Candidatus Auribacterota</taxon>
        <taxon>Candidatus Auribacteria</taxon>
        <taxon>Candidatus Auribacterales</taxon>
        <taxon>Candidatus Auribacteraceae</taxon>
        <taxon>Candidatus Auribacter</taxon>
    </lineage>
</organism>
<dbReference type="InterPro" id="IPR014284">
    <property type="entry name" value="RNA_pol_sigma-70_dom"/>
</dbReference>
<keyword evidence="3" id="KW-0731">Sigma factor</keyword>
<evidence type="ECO:0000313" key="7">
    <source>
        <dbReference type="EMBL" id="RJP59328.1"/>
    </source>
</evidence>
<comment type="caution">
    <text evidence="7">The sequence shown here is derived from an EMBL/GenBank/DDBJ whole genome shotgun (WGS) entry which is preliminary data.</text>
</comment>
<evidence type="ECO:0000259" key="6">
    <source>
        <dbReference type="Pfam" id="PF08281"/>
    </source>
</evidence>
<dbReference type="GO" id="GO:0016987">
    <property type="term" value="F:sigma factor activity"/>
    <property type="evidence" value="ECO:0007669"/>
    <property type="project" value="UniProtKB-KW"/>
</dbReference>
<dbReference type="InterPro" id="IPR013324">
    <property type="entry name" value="RNA_pol_sigma_r3/r4-like"/>
</dbReference>
<dbReference type="Gene3D" id="1.10.10.10">
    <property type="entry name" value="Winged helix-like DNA-binding domain superfamily/Winged helix DNA-binding domain"/>
    <property type="match status" value="1"/>
</dbReference>
<protein>
    <submittedName>
        <fullName evidence="7">Sigma-70 family RNA polymerase sigma factor</fullName>
    </submittedName>
</protein>
<sequence>MKQTDLCEYSDNDLISAVREGKIEAFDQIVRRYESKVLGVLYGMMRNSDDARDVAQDVFVKAYKSVDKFRGDSKLYTWLYRITVNMAIDYMRKKQKKAKVEYNDEVKISDDNPAVPVDRINPSKTVQNKELRTKLQEAIEQLPEEQKSTFVLREMQDMSYQEIADVMNCSVGTVMSRLFYARKKVRDMIKPYLEGVS</sequence>
<dbReference type="SUPFAM" id="SSF88946">
    <property type="entry name" value="Sigma2 domain of RNA polymerase sigma factors"/>
    <property type="match status" value="1"/>
</dbReference>
<dbReference type="Gene3D" id="1.10.1740.10">
    <property type="match status" value="1"/>
</dbReference>
<dbReference type="PANTHER" id="PTHR43133:SF51">
    <property type="entry name" value="RNA POLYMERASE SIGMA FACTOR"/>
    <property type="match status" value="1"/>
</dbReference>
<evidence type="ECO:0000256" key="1">
    <source>
        <dbReference type="ARBA" id="ARBA00010641"/>
    </source>
</evidence>
<dbReference type="InterPro" id="IPR036388">
    <property type="entry name" value="WH-like_DNA-bd_sf"/>
</dbReference>
<evidence type="ECO:0000256" key="4">
    <source>
        <dbReference type="ARBA" id="ARBA00023163"/>
    </source>
</evidence>
<accession>A0A3A4RAI4</accession>
<dbReference type="SUPFAM" id="SSF88659">
    <property type="entry name" value="Sigma3 and sigma4 domains of RNA polymerase sigma factors"/>
    <property type="match status" value="1"/>
</dbReference>
<evidence type="ECO:0000259" key="5">
    <source>
        <dbReference type="Pfam" id="PF04542"/>
    </source>
</evidence>
<dbReference type="PANTHER" id="PTHR43133">
    <property type="entry name" value="RNA POLYMERASE ECF-TYPE SIGMA FACTO"/>
    <property type="match status" value="1"/>
</dbReference>
<dbReference type="GO" id="GO:0003677">
    <property type="term" value="F:DNA binding"/>
    <property type="evidence" value="ECO:0007669"/>
    <property type="project" value="InterPro"/>
</dbReference>
<dbReference type="NCBIfam" id="TIGR02937">
    <property type="entry name" value="sigma70-ECF"/>
    <property type="match status" value="1"/>
</dbReference>
<evidence type="ECO:0000256" key="2">
    <source>
        <dbReference type="ARBA" id="ARBA00023015"/>
    </source>
</evidence>
<name>A0A3A4RAI4_9BACT</name>
<proteinExistence type="inferred from homology"/>
<keyword evidence="4" id="KW-0804">Transcription</keyword>
<dbReference type="Proteomes" id="UP000266426">
    <property type="component" value="Unassembled WGS sequence"/>
</dbReference>
<dbReference type="CDD" id="cd06171">
    <property type="entry name" value="Sigma70_r4"/>
    <property type="match status" value="1"/>
</dbReference>
<comment type="similarity">
    <text evidence="1">Belongs to the sigma-70 factor family. ECF subfamily.</text>
</comment>
<dbReference type="EMBL" id="QZJZ01000051">
    <property type="protein sequence ID" value="RJP59328.1"/>
    <property type="molecule type" value="Genomic_DNA"/>
</dbReference>
<evidence type="ECO:0000256" key="3">
    <source>
        <dbReference type="ARBA" id="ARBA00023082"/>
    </source>
</evidence>
<evidence type="ECO:0000313" key="8">
    <source>
        <dbReference type="Proteomes" id="UP000266426"/>
    </source>
</evidence>
<keyword evidence="2" id="KW-0805">Transcription regulation</keyword>
<dbReference type="InterPro" id="IPR013325">
    <property type="entry name" value="RNA_pol_sigma_r2"/>
</dbReference>
<dbReference type="Pfam" id="PF04542">
    <property type="entry name" value="Sigma70_r2"/>
    <property type="match status" value="1"/>
</dbReference>
<dbReference type="InterPro" id="IPR013249">
    <property type="entry name" value="RNA_pol_sigma70_r4_t2"/>
</dbReference>
<dbReference type="Pfam" id="PF08281">
    <property type="entry name" value="Sigma70_r4_2"/>
    <property type="match status" value="1"/>
</dbReference>